<evidence type="ECO:0000256" key="1">
    <source>
        <dbReference type="SAM" id="Phobius"/>
    </source>
</evidence>
<protein>
    <submittedName>
        <fullName evidence="2">Uncharacterized protein</fullName>
    </submittedName>
</protein>
<dbReference type="GeneID" id="40088378"/>
<keyword evidence="3" id="KW-1185">Reference proteome</keyword>
<dbReference type="Proteomes" id="UP000223025">
    <property type="component" value="Segment"/>
</dbReference>
<keyword evidence="1" id="KW-0812">Transmembrane</keyword>
<keyword evidence="1" id="KW-1133">Transmembrane helix</keyword>
<feature type="transmembrane region" description="Helical" evidence="1">
    <location>
        <begin position="6"/>
        <end position="22"/>
    </location>
</feature>
<proteinExistence type="predicted"/>
<sequence length="86" mass="10129">MYREEVPVGAFTMVFLSFLIVYPEIKSVFYDEHFTTLFLLGYNAIGVVVFVYITNTDKKLRSLENSLMAMFLWPYEIVKRMLSKNV</sequence>
<evidence type="ECO:0000313" key="2">
    <source>
        <dbReference type="EMBL" id="AUZ95134.1"/>
    </source>
</evidence>
<accession>A0A2L0V014</accession>
<evidence type="ECO:0000313" key="3">
    <source>
        <dbReference type="Proteomes" id="UP000223025"/>
    </source>
</evidence>
<keyword evidence="1" id="KW-0472">Membrane</keyword>
<organism evidence="2 3">
    <name type="scientific">Agrobacterium phage Atu_ph07</name>
    <dbReference type="NCBI Taxonomy" id="2024264"/>
    <lineage>
        <taxon>Viruses</taxon>
        <taxon>Duplodnaviria</taxon>
        <taxon>Heunggongvirae</taxon>
        <taxon>Uroviricota</taxon>
        <taxon>Caudoviricetes</taxon>
        <taxon>Polybotosvirus</taxon>
        <taxon>Polybotosvirus Atuph07</taxon>
    </lineage>
</organism>
<dbReference type="KEGG" id="vg:40088378"/>
<reference evidence="2 3" key="1">
    <citation type="submission" date="2017-06" db="EMBL/GenBank/DDBJ databases">
        <authorList>
            <person name="Kim H.J."/>
            <person name="Triplett B.A."/>
        </authorList>
    </citation>
    <scope>NUCLEOTIDE SEQUENCE [LARGE SCALE GENOMIC DNA]</scope>
</reference>
<name>A0A2L0V014_9CAUD</name>
<dbReference type="EMBL" id="MF403008">
    <property type="protein sequence ID" value="AUZ95134.1"/>
    <property type="molecule type" value="Genomic_DNA"/>
</dbReference>
<dbReference type="RefSeq" id="YP_009612040.1">
    <property type="nucleotide sequence ID" value="NC_042013.1"/>
</dbReference>
<feature type="transmembrane region" description="Helical" evidence="1">
    <location>
        <begin position="34"/>
        <end position="53"/>
    </location>
</feature>